<proteinExistence type="predicted"/>
<feature type="domain" description="B box-type" evidence="2">
    <location>
        <begin position="19"/>
        <end position="62"/>
    </location>
</feature>
<dbReference type="VEuPathDB" id="AmoebaDB:DDB_G0293274"/>
<sequence length="540" mass="62191">MISNKLFKANKNNNNNNNNNKNKCVTHKDKTIKFLCVDCSSDPVCNSCVVSPKHRGHTFDEIKFENTNSILEEFKNQLFPKLNECYNSDQVLLKQSNLDFKKIGDEHETNVKLLQGVINPIQTLLDTILNDGIDQLLTIFDQNQDINKQISFNVERNNNLTDQIIKSHKVEEDLILKLQKQRQRQLQLEQEQEQEKQKQQQLQQEQEQQQQQQQEQIPQDQPPQDQPPQDQPPQDQPPQDQPPQDQPPQDQPPQDQPPQDQPPQDQPPQDQPPQPQPQQDQPQEDQQPEIIFKNYNIREMFENNEHIELIKDYQQSKILLSEDTNNYRKEILDDYRSSTVTLNQQSIDSMKELMKSIFIIHSKSINFAKKPKRVQFGDKVFTYYNKDENNGIISTEITHLAIPSNSNIKIIEGGAYIPANVKHCLLLDGFNQPLEPGFLAPTITHLHICTIKTPLLVGSIPNGVTDLFLHDGFSEPISQDIIPPSVQNLYLCDIKLPFKSPNSIPSTVATIIKTDTFKHFITPKGNNQPYQSPVLTFLND</sequence>
<keyword evidence="4" id="KW-1185">Reference proteome</keyword>
<dbReference type="SUPFAM" id="SSF57845">
    <property type="entry name" value="B-box zinc-binding domain"/>
    <property type="match status" value="1"/>
</dbReference>
<dbReference type="SMART" id="SM00336">
    <property type="entry name" value="BBOX"/>
    <property type="match status" value="1"/>
</dbReference>
<protein>
    <recommendedName>
        <fullName evidence="2">B box-type domain-containing protein</fullName>
    </recommendedName>
</protein>
<dbReference type="SMR" id="Q54C10"/>
<dbReference type="Proteomes" id="UP000002195">
    <property type="component" value="Unassembled WGS sequence"/>
</dbReference>
<dbReference type="PaxDb" id="44689-DDB0215559"/>
<feature type="compositionally biased region" description="Pro residues" evidence="1">
    <location>
        <begin position="220"/>
        <end position="276"/>
    </location>
</feature>
<dbReference type="CDD" id="cd19756">
    <property type="entry name" value="Bbox2"/>
    <property type="match status" value="1"/>
</dbReference>
<reference evidence="3 4" key="1">
    <citation type="journal article" date="2005" name="Nature">
        <title>The genome of the social amoeba Dictyostelium discoideum.</title>
        <authorList>
            <consortium name="The Dictyostelium discoideum Sequencing Consortium"/>
            <person name="Eichinger L."/>
            <person name="Pachebat J.A."/>
            <person name="Glockner G."/>
            <person name="Rajandream M.A."/>
            <person name="Sucgang R."/>
            <person name="Berriman M."/>
            <person name="Song J."/>
            <person name="Olsen R."/>
            <person name="Szafranski K."/>
            <person name="Xu Q."/>
            <person name="Tunggal B."/>
            <person name="Kummerfeld S."/>
            <person name="Madera M."/>
            <person name="Konfortov B.A."/>
            <person name="Rivero F."/>
            <person name="Bankier A.T."/>
            <person name="Lehmann R."/>
            <person name="Hamlin N."/>
            <person name="Davies R."/>
            <person name="Gaudet P."/>
            <person name="Fey P."/>
            <person name="Pilcher K."/>
            <person name="Chen G."/>
            <person name="Saunders D."/>
            <person name="Sodergren E."/>
            <person name="Davis P."/>
            <person name="Kerhornou A."/>
            <person name="Nie X."/>
            <person name="Hall N."/>
            <person name="Anjard C."/>
            <person name="Hemphill L."/>
            <person name="Bason N."/>
            <person name="Farbrother P."/>
            <person name="Desany B."/>
            <person name="Just E."/>
            <person name="Morio T."/>
            <person name="Rost R."/>
            <person name="Churcher C."/>
            <person name="Cooper J."/>
            <person name="Haydock S."/>
            <person name="van Driessche N."/>
            <person name="Cronin A."/>
            <person name="Goodhead I."/>
            <person name="Muzny D."/>
            <person name="Mourier T."/>
            <person name="Pain A."/>
            <person name="Lu M."/>
            <person name="Harper D."/>
            <person name="Lindsay R."/>
            <person name="Hauser H."/>
            <person name="James K."/>
            <person name="Quiles M."/>
            <person name="Madan Babu M."/>
            <person name="Saito T."/>
            <person name="Buchrieser C."/>
            <person name="Wardroper A."/>
            <person name="Felder M."/>
            <person name="Thangavelu M."/>
            <person name="Johnson D."/>
            <person name="Knights A."/>
            <person name="Loulseged H."/>
            <person name="Mungall K."/>
            <person name="Oliver K."/>
            <person name="Price C."/>
            <person name="Quail M.A."/>
            <person name="Urushihara H."/>
            <person name="Hernandez J."/>
            <person name="Rabbinowitsch E."/>
            <person name="Steffen D."/>
            <person name="Sanders M."/>
            <person name="Ma J."/>
            <person name="Kohara Y."/>
            <person name="Sharp S."/>
            <person name="Simmonds M."/>
            <person name="Spiegler S."/>
            <person name="Tivey A."/>
            <person name="Sugano S."/>
            <person name="White B."/>
            <person name="Walker D."/>
            <person name="Woodward J."/>
            <person name="Winckler T."/>
            <person name="Tanaka Y."/>
            <person name="Shaulsky G."/>
            <person name="Schleicher M."/>
            <person name="Weinstock G."/>
            <person name="Rosenthal A."/>
            <person name="Cox E.C."/>
            <person name="Chisholm R.L."/>
            <person name="Gibbs R."/>
            <person name="Loomis W.F."/>
            <person name="Platzer M."/>
            <person name="Kay R.R."/>
            <person name="Williams J."/>
            <person name="Dear P.H."/>
            <person name="Noegel A.A."/>
            <person name="Barrell B."/>
            <person name="Kuspa A."/>
        </authorList>
    </citation>
    <scope>NUCLEOTIDE SEQUENCE [LARGE SCALE GENOMIC DNA]</scope>
    <source>
        <strain evidence="3 4">AX4</strain>
    </source>
</reference>
<feature type="region of interest" description="Disordered" evidence="1">
    <location>
        <begin position="198"/>
        <end position="286"/>
    </location>
</feature>
<feature type="compositionally biased region" description="Low complexity" evidence="1">
    <location>
        <begin position="199"/>
        <end position="219"/>
    </location>
</feature>
<dbReference type="dictyBase" id="DDB_G0293274"/>
<dbReference type="HOGENOM" id="CLU_018467_0_0_1"/>
<dbReference type="InterPro" id="IPR040328">
    <property type="entry name" value="DDB_G0279899-like"/>
</dbReference>
<dbReference type="PhylomeDB" id="Q54C10"/>
<dbReference type="KEGG" id="ddi:DDB_G0293274"/>
<dbReference type="InterPro" id="IPR000315">
    <property type="entry name" value="Znf_B-box"/>
</dbReference>
<evidence type="ECO:0000259" key="2">
    <source>
        <dbReference type="SMART" id="SM00336"/>
    </source>
</evidence>
<evidence type="ECO:0000256" key="1">
    <source>
        <dbReference type="SAM" id="MobiDB-lite"/>
    </source>
</evidence>
<feature type="compositionally biased region" description="Low complexity" evidence="1">
    <location>
        <begin position="10"/>
        <end position="21"/>
    </location>
</feature>
<dbReference type="PANTHER" id="PTHR31768:SF3">
    <property type="entry name" value="B BOX-TYPE DOMAIN-CONTAINING PROTEIN-RELATED"/>
    <property type="match status" value="1"/>
</dbReference>
<evidence type="ECO:0000313" key="4">
    <source>
        <dbReference type="Proteomes" id="UP000002195"/>
    </source>
</evidence>
<dbReference type="RefSeq" id="XP_629256.1">
    <property type="nucleotide sequence ID" value="XM_629254.1"/>
</dbReference>
<organism evidence="3 4">
    <name type="scientific">Dictyostelium discoideum</name>
    <name type="common">Social amoeba</name>
    <dbReference type="NCBI Taxonomy" id="44689"/>
    <lineage>
        <taxon>Eukaryota</taxon>
        <taxon>Amoebozoa</taxon>
        <taxon>Evosea</taxon>
        <taxon>Eumycetozoa</taxon>
        <taxon>Dictyostelia</taxon>
        <taxon>Dictyosteliales</taxon>
        <taxon>Dictyosteliaceae</taxon>
        <taxon>Dictyostelium</taxon>
    </lineage>
</organism>
<name>Q54C10_DICDI</name>
<dbReference type="InterPro" id="IPR008615">
    <property type="entry name" value="FNIP"/>
</dbReference>
<evidence type="ECO:0000313" key="3">
    <source>
        <dbReference type="EMBL" id="EAL60836.1"/>
    </source>
</evidence>
<dbReference type="Gene3D" id="3.30.160.60">
    <property type="entry name" value="Classic Zinc Finger"/>
    <property type="match status" value="1"/>
</dbReference>
<comment type="caution">
    <text evidence="3">The sequence shown here is derived from an EMBL/GenBank/DDBJ whole genome shotgun (WGS) entry which is preliminary data.</text>
</comment>
<dbReference type="PANTHER" id="PTHR31768">
    <property type="entry name" value="B BOX-TYPE DOMAIN-CONTAINING PROTEIN"/>
    <property type="match status" value="1"/>
</dbReference>
<gene>
    <name evidence="3" type="ORF">DDB_G0293274</name>
</gene>
<accession>Q54C10</accession>
<dbReference type="Pfam" id="PF05725">
    <property type="entry name" value="FNIP"/>
    <property type="match status" value="1"/>
</dbReference>
<dbReference type="GeneID" id="8629138"/>
<dbReference type="EMBL" id="AAFI02000200">
    <property type="protein sequence ID" value="EAL60836.1"/>
    <property type="molecule type" value="Genomic_DNA"/>
</dbReference>
<dbReference type="Pfam" id="PF00643">
    <property type="entry name" value="zf-B_box"/>
    <property type="match status" value="1"/>
</dbReference>
<dbReference type="AlphaFoldDB" id="Q54C10"/>
<feature type="region of interest" description="Disordered" evidence="1">
    <location>
        <begin position="1"/>
        <end position="21"/>
    </location>
</feature>
<dbReference type="InParanoid" id="Q54C10"/>
<dbReference type="GO" id="GO:0008270">
    <property type="term" value="F:zinc ion binding"/>
    <property type="evidence" value="ECO:0007669"/>
    <property type="project" value="InterPro"/>
</dbReference>